<name>A0AB35I2Y8_MICTH</name>
<dbReference type="AlphaFoldDB" id="A0AB35I2Y8"/>
<sequence length="300" mass="34825">MFNFLKYLPLEWRIRDDNYCVPRGPSFSFASKVSFTLAGSRLQLRAPRHKPRRKSVKENRTLPNYDVLLENDLGWIGSKGVMANDYWGAIGLFSRKWAFYGPWMTGCKGELSLSIAVIGRFEEHAFPNISFFNPKAFEMVLMHYLNDRYGHRNWGEDSSHIPRYSGPIDWQRHHHLPVPSASFKISRSADPTQLVNPDCLFIFPITKKHFIEVFFKQDIYSFDKDHKPTFDISPIQELQKNIFNSISLELGPETQAAYDKVKAEVEDMQLSEEFAPLKWPTNVYPPEPVSEMQQRLRAGS</sequence>
<dbReference type="GeneID" id="76608983"/>
<dbReference type="EMBL" id="JAPHQB010000023">
    <property type="protein sequence ID" value="MCX2802745.1"/>
    <property type="molecule type" value="Genomic_DNA"/>
</dbReference>
<dbReference type="Proteomes" id="UP001209730">
    <property type="component" value="Unassembled WGS sequence"/>
</dbReference>
<dbReference type="RefSeq" id="WP_156481488.1">
    <property type="nucleotide sequence ID" value="NZ_CP014864.1"/>
</dbReference>
<evidence type="ECO:0000313" key="2">
    <source>
        <dbReference type="Proteomes" id="UP001209730"/>
    </source>
</evidence>
<gene>
    <name evidence="1" type="ORF">OQJ68_13200</name>
</gene>
<proteinExistence type="predicted"/>
<accession>A0AB35I2Y8</accession>
<comment type="caution">
    <text evidence="1">The sequence shown here is derived from an EMBL/GenBank/DDBJ whole genome shotgun (WGS) entry which is preliminary data.</text>
</comment>
<organism evidence="1 2">
    <name type="scientific">Microbulbifer thermotolerans</name>
    <dbReference type="NCBI Taxonomy" id="252514"/>
    <lineage>
        <taxon>Bacteria</taxon>
        <taxon>Pseudomonadati</taxon>
        <taxon>Pseudomonadota</taxon>
        <taxon>Gammaproteobacteria</taxon>
        <taxon>Cellvibrionales</taxon>
        <taxon>Microbulbiferaceae</taxon>
        <taxon>Microbulbifer</taxon>
    </lineage>
</organism>
<evidence type="ECO:0000313" key="1">
    <source>
        <dbReference type="EMBL" id="MCX2802745.1"/>
    </source>
</evidence>
<reference evidence="1" key="1">
    <citation type="submission" date="2022-11" db="EMBL/GenBank/DDBJ databases">
        <title>Chitin-degrading and fungicidal potential of chitinolytic bacterial strains from marine environment of the Pacific Ocean regions.</title>
        <authorList>
            <person name="Pentekhina I."/>
            <person name="Nedashkovskaya O."/>
            <person name="Seitkalieva A."/>
            <person name="Podvolotskaya A."/>
            <person name="Tekutyeva L."/>
            <person name="Balabanova L."/>
        </authorList>
    </citation>
    <scope>NUCLEOTIDE SEQUENCE</scope>
    <source>
        <strain evidence="1">KMM 6838</strain>
    </source>
</reference>
<protein>
    <submittedName>
        <fullName evidence="1">Uncharacterized protein</fullName>
    </submittedName>
</protein>